<accession>A0AAV2DZR9</accession>
<sequence>MRDPVWRRVLEINERIYRVLTLEFICTLPTKFVKGAALEDNPLISFSLGGVERKMTMREFTFSLNIYPPEFITDCNSYISLKIEAELHFPHEFY</sequence>
<evidence type="ECO:0000313" key="1">
    <source>
        <dbReference type="EMBL" id="CAL1379018.1"/>
    </source>
</evidence>
<proteinExistence type="predicted"/>
<reference evidence="1 2" key="1">
    <citation type="submission" date="2024-04" db="EMBL/GenBank/DDBJ databases">
        <authorList>
            <person name="Fracassetti M."/>
        </authorList>
    </citation>
    <scope>NUCLEOTIDE SEQUENCE [LARGE SCALE GENOMIC DNA]</scope>
</reference>
<name>A0AAV2DZR9_9ROSI</name>
<dbReference type="EMBL" id="OZ034816">
    <property type="protein sequence ID" value="CAL1379018.1"/>
    <property type="molecule type" value="Genomic_DNA"/>
</dbReference>
<dbReference type="Proteomes" id="UP001497516">
    <property type="component" value="Chromosome 3"/>
</dbReference>
<gene>
    <name evidence="1" type="ORF">LTRI10_LOCUS20564</name>
</gene>
<organism evidence="1 2">
    <name type="scientific">Linum trigynum</name>
    <dbReference type="NCBI Taxonomy" id="586398"/>
    <lineage>
        <taxon>Eukaryota</taxon>
        <taxon>Viridiplantae</taxon>
        <taxon>Streptophyta</taxon>
        <taxon>Embryophyta</taxon>
        <taxon>Tracheophyta</taxon>
        <taxon>Spermatophyta</taxon>
        <taxon>Magnoliopsida</taxon>
        <taxon>eudicotyledons</taxon>
        <taxon>Gunneridae</taxon>
        <taxon>Pentapetalae</taxon>
        <taxon>rosids</taxon>
        <taxon>fabids</taxon>
        <taxon>Malpighiales</taxon>
        <taxon>Linaceae</taxon>
        <taxon>Linum</taxon>
    </lineage>
</organism>
<evidence type="ECO:0000313" key="2">
    <source>
        <dbReference type="Proteomes" id="UP001497516"/>
    </source>
</evidence>
<dbReference type="AlphaFoldDB" id="A0AAV2DZR9"/>
<protein>
    <submittedName>
        <fullName evidence="1">Uncharacterized protein</fullName>
    </submittedName>
</protein>
<keyword evidence="2" id="KW-1185">Reference proteome</keyword>